<dbReference type="PANTHER" id="PTHR14198">
    <property type="entry name" value="TRANSMEMBRANE 4 L6 FAMILY MEMBER 1-RELATED"/>
    <property type="match status" value="1"/>
</dbReference>
<dbReference type="EMBL" id="JAFBMS010000007">
    <property type="protein sequence ID" value="KAG9351208.1"/>
    <property type="molecule type" value="Genomic_DNA"/>
</dbReference>
<evidence type="ECO:0000256" key="4">
    <source>
        <dbReference type="ARBA" id="ARBA00022989"/>
    </source>
</evidence>
<dbReference type="Pfam" id="PF05805">
    <property type="entry name" value="L6_membrane"/>
    <property type="match status" value="1"/>
</dbReference>
<feature type="transmembrane region" description="Helical" evidence="6">
    <location>
        <begin position="101"/>
        <end position="125"/>
    </location>
</feature>
<sequence length="249" mass="26118">MSLCAPCQMIFPALVFLGLKNNDCCGCCGNESCGKRFAMFTSIIFAGVGLVGAGYSCIVSAVAINHGPKCESNSTFTFPFENGNYLSDHGLWTKCEGPDRIVPWHLTLFSLLLIMGLIQVLLCAFQVINGLIGTICGDCCGCCGFLLSHADALALQLDPLQPHLLLVLLLGGQGQFSPRLGCDMAMDRCCTGAGATGPRTEDSGDDVIAPPPFPQATPVELTTVSLPAGKPLVGIGEGGPCCQKIQELQ</sequence>
<keyword evidence="8" id="KW-1185">Reference proteome</keyword>
<dbReference type="AlphaFoldDB" id="A0A8T2PME0"/>
<keyword evidence="5 6" id="KW-0472">Membrane</keyword>
<organism evidence="7 8">
    <name type="scientific">Albula glossodonta</name>
    <name type="common">roundjaw bonefish</name>
    <dbReference type="NCBI Taxonomy" id="121402"/>
    <lineage>
        <taxon>Eukaryota</taxon>
        <taxon>Metazoa</taxon>
        <taxon>Chordata</taxon>
        <taxon>Craniata</taxon>
        <taxon>Vertebrata</taxon>
        <taxon>Euteleostomi</taxon>
        <taxon>Actinopterygii</taxon>
        <taxon>Neopterygii</taxon>
        <taxon>Teleostei</taxon>
        <taxon>Albuliformes</taxon>
        <taxon>Albulidae</taxon>
        <taxon>Albula</taxon>
    </lineage>
</organism>
<accession>A0A8T2PME0</accession>
<keyword evidence="3 6" id="KW-0812">Transmembrane</keyword>
<protein>
    <recommendedName>
        <fullName evidence="9">Transmembrane 4 L6 family member 4</fullName>
    </recommendedName>
</protein>
<keyword evidence="4 6" id="KW-1133">Transmembrane helix</keyword>
<evidence type="ECO:0000256" key="3">
    <source>
        <dbReference type="ARBA" id="ARBA00022692"/>
    </source>
</evidence>
<comment type="caution">
    <text evidence="7">The sequence shown here is derived from an EMBL/GenBank/DDBJ whole genome shotgun (WGS) entry which is preliminary data.</text>
</comment>
<dbReference type="InterPro" id="IPR008661">
    <property type="entry name" value="L6_membrane"/>
</dbReference>
<feature type="transmembrane region" description="Helical" evidence="6">
    <location>
        <begin position="43"/>
        <end position="64"/>
    </location>
</feature>
<evidence type="ECO:0000313" key="8">
    <source>
        <dbReference type="Proteomes" id="UP000824540"/>
    </source>
</evidence>
<evidence type="ECO:0000256" key="2">
    <source>
        <dbReference type="ARBA" id="ARBA00006193"/>
    </source>
</evidence>
<name>A0A8T2PME0_9TELE</name>
<evidence type="ECO:0000256" key="5">
    <source>
        <dbReference type="ARBA" id="ARBA00023136"/>
    </source>
</evidence>
<evidence type="ECO:0008006" key="9">
    <source>
        <dbReference type="Google" id="ProtNLM"/>
    </source>
</evidence>
<dbReference type="PANTHER" id="PTHR14198:SF15">
    <property type="entry name" value="TRANSMEMBRANE 4 L6 FAMILY MEMBER 4"/>
    <property type="match status" value="1"/>
</dbReference>
<evidence type="ECO:0000256" key="6">
    <source>
        <dbReference type="SAM" id="Phobius"/>
    </source>
</evidence>
<proteinExistence type="inferred from homology"/>
<evidence type="ECO:0000313" key="7">
    <source>
        <dbReference type="EMBL" id="KAG9351208.1"/>
    </source>
</evidence>
<gene>
    <name evidence="7" type="ORF">JZ751_025099</name>
</gene>
<reference evidence="7" key="1">
    <citation type="thesis" date="2021" institute="BYU ScholarsArchive" country="Provo, UT, USA">
        <title>Applications of and Algorithms for Genome Assembly and Genomic Analyses with an Emphasis on Marine Teleosts.</title>
        <authorList>
            <person name="Pickett B.D."/>
        </authorList>
    </citation>
    <scope>NUCLEOTIDE SEQUENCE</scope>
    <source>
        <strain evidence="7">HI-2016</strain>
    </source>
</reference>
<dbReference type="GO" id="GO:0016020">
    <property type="term" value="C:membrane"/>
    <property type="evidence" value="ECO:0007669"/>
    <property type="project" value="UniProtKB-SubCell"/>
</dbReference>
<dbReference type="OrthoDB" id="9449742at2759"/>
<comment type="similarity">
    <text evidence="2">Belongs to the L6 tetraspanin family.</text>
</comment>
<dbReference type="Proteomes" id="UP000824540">
    <property type="component" value="Unassembled WGS sequence"/>
</dbReference>
<comment type="subcellular location">
    <subcellularLocation>
        <location evidence="1">Membrane</location>
        <topology evidence="1">Multi-pass membrane protein</topology>
    </subcellularLocation>
</comment>
<evidence type="ECO:0000256" key="1">
    <source>
        <dbReference type="ARBA" id="ARBA00004141"/>
    </source>
</evidence>